<gene>
    <name evidence="2" type="ORF">CATMQ487_39710</name>
</gene>
<keyword evidence="3" id="KW-1185">Reference proteome</keyword>
<sequence>MVDMTAHLQAGLVSGDRPAELQRDAAGQRPASLSLPASSLASPLPLPASGARRWSSRELLGMAKEVEIEHEGMVYRLRQTALGKLILTK</sequence>
<dbReference type="Proteomes" id="UP001057498">
    <property type="component" value="Chromosome"/>
</dbReference>
<feature type="compositionally biased region" description="Low complexity" evidence="1">
    <location>
        <begin position="30"/>
        <end position="49"/>
    </location>
</feature>
<accession>A0ABN6PV49</accession>
<evidence type="ECO:0008006" key="4">
    <source>
        <dbReference type="Google" id="ProtNLM"/>
    </source>
</evidence>
<proteinExistence type="predicted"/>
<protein>
    <recommendedName>
        <fullName evidence="4">Hemin uptake protein HemP</fullName>
    </recommendedName>
</protein>
<evidence type="ECO:0000313" key="2">
    <source>
        <dbReference type="EMBL" id="BDI07001.1"/>
    </source>
</evidence>
<dbReference type="InterPro" id="IPR019600">
    <property type="entry name" value="Hemin_uptake_protein_HemP"/>
</dbReference>
<dbReference type="Pfam" id="PF10636">
    <property type="entry name" value="hemP"/>
    <property type="match status" value="1"/>
</dbReference>
<feature type="region of interest" description="Disordered" evidence="1">
    <location>
        <begin position="1"/>
        <end position="50"/>
    </location>
</feature>
<reference evidence="2" key="1">
    <citation type="submission" date="2022-04" db="EMBL/GenBank/DDBJ databases">
        <title>Whole genome sequence of Sphaerotilus sp. FB-5.</title>
        <authorList>
            <person name="Takeda M."/>
            <person name="Narihara S."/>
            <person name="Akimoto M."/>
            <person name="Akimoto R."/>
            <person name="Nishiyashiki S."/>
            <person name="Murakami T."/>
        </authorList>
    </citation>
    <scope>NUCLEOTIDE SEQUENCE</scope>
    <source>
        <strain evidence="2">FB-5</strain>
    </source>
</reference>
<evidence type="ECO:0000313" key="3">
    <source>
        <dbReference type="Proteomes" id="UP001057498"/>
    </source>
</evidence>
<dbReference type="Gene3D" id="2.10.70.10">
    <property type="entry name" value="Complement Module, domain 1"/>
    <property type="match status" value="1"/>
</dbReference>
<name>A0ABN6PV49_9BURK</name>
<evidence type="ECO:0000256" key="1">
    <source>
        <dbReference type="SAM" id="MobiDB-lite"/>
    </source>
</evidence>
<dbReference type="EMBL" id="AP025730">
    <property type="protein sequence ID" value="BDI07001.1"/>
    <property type="molecule type" value="Genomic_DNA"/>
</dbReference>
<organism evidence="2 3">
    <name type="scientific">Sphaerotilus microaerophilus</name>
    <dbReference type="NCBI Taxonomy" id="2914710"/>
    <lineage>
        <taxon>Bacteria</taxon>
        <taxon>Pseudomonadati</taxon>
        <taxon>Pseudomonadota</taxon>
        <taxon>Betaproteobacteria</taxon>
        <taxon>Burkholderiales</taxon>
        <taxon>Sphaerotilaceae</taxon>
        <taxon>Sphaerotilus</taxon>
    </lineage>
</organism>